<dbReference type="Proteomes" id="UP000256310">
    <property type="component" value="Unassembled WGS sequence"/>
</dbReference>
<comment type="caution">
    <text evidence="2">The sequence shown here is derived from an EMBL/GenBank/DDBJ whole genome shotgun (WGS) entry which is preliminary data.</text>
</comment>
<organism evidence="2 3">
    <name type="scientific">Parasphingopyxis lamellibrachiae</name>
    <dbReference type="NCBI Taxonomy" id="680125"/>
    <lineage>
        <taxon>Bacteria</taxon>
        <taxon>Pseudomonadati</taxon>
        <taxon>Pseudomonadota</taxon>
        <taxon>Alphaproteobacteria</taxon>
        <taxon>Sphingomonadales</taxon>
        <taxon>Sphingomonadaceae</taxon>
        <taxon>Parasphingopyxis</taxon>
    </lineage>
</organism>
<evidence type="ECO:0008006" key="4">
    <source>
        <dbReference type="Google" id="ProtNLM"/>
    </source>
</evidence>
<evidence type="ECO:0000313" key="2">
    <source>
        <dbReference type="EMBL" id="RED17613.1"/>
    </source>
</evidence>
<name>A0A3D9FII2_9SPHN</name>
<evidence type="ECO:0000313" key="3">
    <source>
        <dbReference type="Proteomes" id="UP000256310"/>
    </source>
</evidence>
<feature type="chain" id="PRO_5017569733" description="DUF1579 domain-containing protein" evidence="1">
    <location>
        <begin position="24"/>
        <end position="195"/>
    </location>
</feature>
<gene>
    <name evidence="2" type="ORF">DFR46_2663</name>
</gene>
<dbReference type="AlphaFoldDB" id="A0A3D9FII2"/>
<accession>A0A3D9FII2</accession>
<evidence type="ECO:0000256" key="1">
    <source>
        <dbReference type="SAM" id="SignalP"/>
    </source>
</evidence>
<keyword evidence="3" id="KW-1185">Reference proteome</keyword>
<keyword evidence="1" id="KW-0732">Signal</keyword>
<feature type="signal peptide" evidence="1">
    <location>
        <begin position="1"/>
        <end position="23"/>
    </location>
</feature>
<proteinExistence type="predicted"/>
<dbReference type="EMBL" id="QRDP01000004">
    <property type="protein sequence ID" value="RED17613.1"/>
    <property type="molecule type" value="Genomic_DNA"/>
</dbReference>
<sequence length="195" mass="21928">MYKLRMNLVGALAACMLVPPAAAQTQPAPPIIYQPDPDSPIGVRNPAAPEQSQQLDFLIGDWDVALTLHPPDRDSISYQARWHNHWVVNGFVVMQEWRGPFATGTELRSFNPVTGQWEGRNYYTFRTAWTESTGEFVDGEFIVETSDTGSNGPVINRERYYDIQAASFRMSATRSEDGGATWSSVTYEMLCTRIE</sequence>
<protein>
    <recommendedName>
        <fullName evidence="4">DUF1579 domain-containing protein</fullName>
    </recommendedName>
</protein>
<reference evidence="2 3" key="1">
    <citation type="submission" date="2018-07" db="EMBL/GenBank/DDBJ databases">
        <title>Genomic Encyclopedia of Type Strains, Phase IV (KMG-IV): sequencing the most valuable type-strain genomes for metagenomic binning, comparative biology and taxonomic classification.</title>
        <authorList>
            <person name="Goeker M."/>
        </authorList>
    </citation>
    <scope>NUCLEOTIDE SEQUENCE [LARGE SCALE GENOMIC DNA]</scope>
    <source>
        <strain evidence="2 3">DSM 26725</strain>
    </source>
</reference>